<dbReference type="RefSeq" id="WP_286288941.1">
    <property type="nucleotide sequence ID" value="NZ_JASXSZ010000003.1"/>
</dbReference>
<sequence>MHTALTTVRSTDRDTAVYVVDPTTIDNRLPLSERVSLRLAVWLLVHSAHVAARVGDRQHHSRRFEDARKREHRERTALRATILGSHLD</sequence>
<comment type="caution">
    <text evidence="1">The sequence shown here is derived from an EMBL/GenBank/DDBJ whole genome shotgun (WGS) entry which is preliminary data.</text>
</comment>
<evidence type="ECO:0000313" key="1">
    <source>
        <dbReference type="EMBL" id="MDL9980008.1"/>
    </source>
</evidence>
<dbReference type="EMBL" id="JASXSZ010000003">
    <property type="protein sequence ID" value="MDL9980008.1"/>
    <property type="molecule type" value="Genomic_DNA"/>
</dbReference>
<keyword evidence="2" id="KW-1185">Reference proteome</keyword>
<name>A0ABT7MZY1_9MICO</name>
<organism evidence="1 2">
    <name type="scientific">Microbacterium candidum</name>
    <dbReference type="NCBI Taxonomy" id="3041922"/>
    <lineage>
        <taxon>Bacteria</taxon>
        <taxon>Bacillati</taxon>
        <taxon>Actinomycetota</taxon>
        <taxon>Actinomycetes</taxon>
        <taxon>Micrococcales</taxon>
        <taxon>Microbacteriaceae</taxon>
        <taxon>Microbacterium</taxon>
    </lineage>
</organism>
<gene>
    <name evidence="1" type="ORF">QSV35_11755</name>
</gene>
<evidence type="ECO:0000313" key="2">
    <source>
        <dbReference type="Proteomes" id="UP001235064"/>
    </source>
</evidence>
<reference evidence="1 2" key="1">
    <citation type="submission" date="2023-06" db="EMBL/GenBank/DDBJ databases">
        <title>Microbacterium sp. nov., isolated from a waste landfill.</title>
        <authorList>
            <person name="Wen W."/>
        </authorList>
    </citation>
    <scope>NUCLEOTIDE SEQUENCE [LARGE SCALE GENOMIC DNA]</scope>
    <source>
        <strain evidence="1 2">ASV49</strain>
    </source>
</reference>
<dbReference type="Proteomes" id="UP001235064">
    <property type="component" value="Unassembled WGS sequence"/>
</dbReference>
<protein>
    <submittedName>
        <fullName evidence="1">Uncharacterized protein</fullName>
    </submittedName>
</protein>
<accession>A0ABT7MZY1</accession>
<proteinExistence type="predicted"/>